<dbReference type="VEuPathDB" id="VectorBase:BGLAX_047594"/>
<name>A0A2C9L1B5_BIOGL</name>
<dbReference type="AlphaFoldDB" id="A0A2C9L1B5"/>
<evidence type="ECO:0008006" key="4">
    <source>
        <dbReference type="Google" id="ProtNLM"/>
    </source>
</evidence>
<accession>A0A2C9L1B5</accession>
<dbReference type="Proteomes" id="UP000076420">
    <property type="component" value="Unassembled WGS sequence"/>
</dbReference>
<proteinExistence type="predicted"/>
<feature type="coiled-coil region" evidence="1">
    <location>
        <begin position="456"/>
        <end position="487"/>
    </location>
</feature>
<dbReference type="RefSeq" id="XP_013062852.2">
    <property type="nucleotide sequence ID" value="XM_013207398.2"/>
</dbReference>
<evidence type="ECO:0000313" key="2">
    <source>
        <dbReference type="EnsemblMetazoa" id="BGLB025981-PC"/>
    </source>
</evidence>
<dbReference type="Gene3D" id="1.20.5.340">
    <property type="match status" value="1"/>
</dbReference>
<organism evidence="2 3">
    <name type="scientific">Biomphalaria glabrata</name>
    <name type="common">Bloodfluke planorb</name>
    <name type="synonym">Freshwater snail</name>
    <dbReference type="NCBI Taxonomy" id="6526"/>
    <lineage>
        <taxon>Eukaryota</taxon>
        <taxon>Metazoa</taxon>
        <taxon>Spiralia</taxon>
        <taxon>Lophotrochozoa</taxon>
        <taxon>Mollusca</taxon>
        <taxon>Gastropoda</taxon>
        <taxon>Heterobranchia</taxon>
        <taxon>Euthyneura</taxon>
        <taxon>Panpulmonata</taxon>
        <taxon>Hygrophila</taxon>
        <taxon>Lymnaeoidea</taxon>
        <taxon>Planorbidae</taxon>
        <taxon>Biomphalaria</taxon>
    </lineage>
</organism>
<gene>
    <name evidence="2" type="primary">106052130</name>
</gene>
<sequence>MSKGIIGMIETKLSLIQIQKSEVIAVLESYVDKQTKAAAAAVKKDGQNVDKLKKINSNLECALHLLFSTYGNFDNCTEESTQARAASANERITMSSKTKSQADTPSPIAIVFNRRLEQLEVHVLAQDEQNQNLRSANEDQQQKFLACELQLKTLKESLEDLERRHASEISALKLQKNDLEDNLATTMSSLKILENATNTNNEKYLESFVMKKHFCETLEWRGETAKLVELLVSTTEAMEYDLKNLMEWHKELDKEVKDTCAKVKDVDNRVQCCTDTLCREEMTLMKLGDIVDRLKHRKRSEIYPLREAYERLNTSMNLTCTLIATKLLPLDKLLSSLQELREDLLARKVFQYNANQRLDTCDKDLASVQSRLDQHDLSIRDSTRTALVNDQFSRQSVRECKQSLAHLETQLAKLGKDNSEKCKQISQVNQRLDTCEQSMTNFKATLELHARSLPTVSRLSQQNSELKRQVETTSVQLREDLRNVQEKLFTENVEKLKVLVSEHCERRIADTWNIYKVQHSSVGFSANLDGYRYFTEGETVKPYRSSWKESDSFSNVTGEFVAPRDGVYISVLTLKQSGDGQIRAHVCRLPKGEGGLKLVCKASTGGIDESCTGVGYFRLRVGDKMIMRIISMDNTAKLTPYTSFTCCYLSA</sequence>
<evidence type="ECO:0000256" key="1">
    <source>
        <dbReference type="SAM" id="Coils"/>
    </source>
</evidence>
<dbReference type="RefSeq" id="XP_013062853.2">
    <property type="nucleotide sequence ID" value="XM_013207399.2"/>
</dbReference>
<dbReference type="InterPro" id="IPR008983">
    <property type="entry name" value="Tumour_necrosis_fac-like_dom"/>
</dbReference>
<keyword evidence="1" id="KW-0175">Coiled coil</keyword>
<reference evidence="2" key="1">
    <citation type="submission" date="2020-05" db="UniProtKB">
        <authorList>
            <consortium name="EnsemblMetazoa"/>
        </authorList>
    </citation>
    <scope>IDENTIFICATION</scope>
    <source>
        <strain evidence="2">BB02</strain>
    </source>
</reference>
<dbReference type="SUPFAM" id="SSF49842">
    <property type="entry name" value="TNF-like"/>
    <property type="match status" value="1"/>
</dbReference>
<protein>
    <recommendedName>
        <fullName evidence="4">C1q domain-containing protein</fullName>
    </recommendedName>
</protein>
<feature type="coiled-coil region" evidence="1">
    <location>
        <begin position="116"/>
        <end position="196"/>
    </location>
</feature>
<dbReference type="EnsemblMetazoa" id="BGLB025981-RC">
    <property type="protein sequence ID" value="BGLB025981-PC"/>
    <property type="gene ID" value="BGLB025981"/>
</dbReference>
<evidence type="ECO:0000313" key="3">
    <source>
        <dbReference type="Proteomes" id="UP000076420"/>
    </source>
</evidence>
<dbReference type="EnsemblMetazoa" id="BGLB025981-RA">
    <property type="protein sequence ID" value="BGLB025981-PA"/>
    <property type="gene ID" value="BGLB025981"/>
</dbReference>
<dbReference type="VEuPathDB" id="VectorBase:BGLB025981"/>
<dbReference type="Gene3D" id="2.60.120.40">
    <property type="match status" value="1"/>
</dbReference>
<dbReference type="RefSeq" id="XP_013062851.2">
    <property type="nucleotide sequence ID" value="XM_013207397.2"/>
</dbReference>
<dbReference type="EnsemblMetazoa" id="BGLB025981-RB">
    <property type="protein sequence ID" value="BGLB025981-PB"/>
    <property type="gene ID" value="BGLB025981"/>
</dbReference>
<dbReference type="KEGG" id="bgt:106052130"/>
<dbReference type="OrthoDB" id="10301887at2759"/>